<name>A0ABV6MXN9_9PSEU</name>
<gene>
    <name evidence="3" type="ORF">ACFFH7_25360</name>
</gene>
<proteinExistence type="inferred from homology"/>
<dbReference type="Proteomes" id="UP001589810">
    <property type="component" value="Unassembled WGS sequence"/>
</dbReference>
<dbReference type="InterPro" id="IPR006286">
    <property type="entry name" value="C56_PfpI-like"/>
</dbReference>
<reference evidence="3 4" key="1">
    <citation type="submission" date="2024-09" db="EMBL/GenBank/DDBJ databases">
        <authorList>
            <person name="Sun Q."/>
            <person name="Mori K."/>
        </authorList>
    </citation>
    <scope>NUCLEOTIDE SEQUENCE [LARGE SCALE GENOMIC DNA]</scope>
    <source>
        <strain evidence="3 4">TBRC 1432</strain>
    </source>
</reference>
<dbReference type="Pfam" id="PF01965">
    <property type="entry name" value="DJ-1_PfpI"/>
    <property type="match status" value="1"/>
</dbReference>
<organism evidence="3 4">
    <name type="scientific">Kutzneria chonburiensis</name>
    <dbReference type="NCBI Taxonomy" id="1483604"/>
    <lineage>
        <taxon>Bacteria</taxon>
        <taxon>Bacillati</taxon>
        <taxon>Actinomycetota</taxon>
        <taxon>Actinomycetes</taxon>
        <taxon>Pseudonocardiales</taxon>
        <taxon>Pseudonocardiaceae</taxon>
        <taxon>Kutzneria</taxon>
    </lineage>
</organism>
<evidence type="ECO:0000313" key="4">
    <source>
        <dbReference type="Proteomes" id="UP001589810"/>
    </source>
</evidence>
<comment type="caution">
    <text evidence="3">The sequence shown here is derived from an EMBL/GenBank/DDBJ whole genome shotgun (WGS) entry which is preliminary data.</text>
</comment>
<comment type="similarity">
    <text evidence="1">Belongs to the peptidase C56 family.</text>
</comment>
<evidence type="ECO:0000259" key="2">
    <source>
        <dbReference type="Pfam" id="PF01965"/>
    </source>
</evidence>
<dbReference type="Gene3D" id="3.40.50.880">
    <property type="match status" value="1"/>
</dbReference>
<dbReference type="RefSeq" id="WP_273936410.1">
    <property type="nucleotide sequence ID" value="NZ_CP097263.1"/>
</dbReference>
<evidence type="ECO:0000256" key="1">
    <source>
        <dbReference type="ARBA" id="ARBA00008542"/>
    </source>
</evidence>
<keyword evidence="4" id="KW-1185">Reference proteome</keyword>
<dbReference type="InterPro" id="IPR029062">
    <property type="entry name" value="Class_I_gatase-like"/>
</dbReference>
<sequence>MSDIAASTTGPLVGHKIAVLMESDYVEQEIFYYERRFAEEGAEVHFMTRLYGNPSLTFTGHELRAPFTVDRSFEGMSDAELRGYSAVIVPAGMVSDRLRYTEYAYQLAPATAFLRRAFAEPSITVGIICHGMWLMSTATDLIKGRHVVAHANLIGDLRNMGAEYVDQDVVIDGNLITGRTVHECHLFAHTIIDRLTNPDREVQHV</sequence>
<protein>
    <submittedName>
        <fullName evidence="3">DJ-1/PfpI family protein</fullName>
    </submittedName>
</protein>
<dbReference type="EMBL" id="JBHLUD010000008">
    <property type="protein sequence ID" value="MFC0544857.1"/>
    <property type="molecule type" value="Genomic_DNA"/>
</dbReference>
<dbReference type="PANTHER" id="PTHR42733:SF12">
    <property type="entry name" value="PROTEINASE"/>
    <property type="match status" value="1"/>
</dbReference>
<accession>A0ABV6MXN9</accession>
<dbReference type="InterPro" id="IPR002818">
    <property type="entry name" value="DJ-1/PfpI"/>
</dbReference>
<dbReference type="PANTHER" id="PTHR42733">
    <property type="entry name" value="DJ-1 PROTEIN"/>
    <property type="match status" value="1"/>
</dbReference>
<dbReference type="SUPFAM" id="SSF52317">
    <property type="entry name" value="Class I glutamine amidotransferase-like"/>
    <property type="match status" value="1"/>
</dbReference>
<evidence type="ECO:0000313" key="3">
    <source>
        <dbReference type="EMBL" id="MFC0544857.1"/>
    </source>
</evidence>
<feature type="domain" description="DJ-1/PfpI" evidence="2">
    <location>
        <begin position="15"/>
        <end position="193"/>
    </location>
</feature>